<gene>
    <name evidence="6" type="ORF">IEQ34_003331</name>
</gene>
<dbReference type="InterPro" id="IPR008030">
    <property type="entry name" value="NmrA-like"/>
</dbReference>
<evidence type="ECO:0000259" key="5">
    <source>
        <dbReference type="Pfam" id="PF13460"/>
    </source>
</evidence>
<feature type="domain" description="NmrA-like" evidence="4">
    <location>
        <begin position="301"/>
        <end position="598"/>
    </location>
</feature>
<dbReference type="GO" id="GO:0016491">
    <property type="term" value="F:oxidoreductase activity"/>
    <property type="evidence" value="ECO:0007669"/>
    <property type="project" value="UniProtKB-KW"/>
</dbReference>
<name>A0AAV7HJN9_DENCH</name>
<dbReference type="InterPro" id="IPR050608">
    <property type="entry name" value="NmrA-type/Isoflavone_red_sf"/>
</dbReference>
<comment type="similarity">
    <text evidence="1">Belongs to the NmrA-type oxidoreductase family. Isoflavone reductase subfamily.</text>
</comment>
<keyword evidence="3" id="KW-0560">Oxidoreductase</keyword>
<dbReference type="SUPFAM" id="SSF51735">
    <property type="entry name" value="NAD(P)-binding Rossmann-fold domains"/>
    <property type="match status" value="3"/>
</dbReference>
<dbReference type="InterPro" id="IPR016040">
    <property type="entry name" value="NAD(P)-bd_dom"/>
</dbReference>
<dbReference type="PANTHER" id="PTHR43349">
    <property type="entry name" value="PINORESINOL REDUCTASE-RELATED"/>
    <property type="match status" value="1"/>
</dbReference>
<dbReference type="EMBL" id="JAGFBR010000004">
    <property type="protein sequence ID" value="KAH0468298.1"/>
    <property type="molecule type" value="Genomic_DNA"/>
</dbReference>
<evidence type="ECO:0000313" key="7">
    <source>
        <dbReference type="Proteomes" id="UP000775213"/>
    </source>
</evidence>
<evidence type="ECO:0000256" key="1">
    <source>
        <dbReference type="ARBA" id="ARBA00005725"/>
    </source>
</evidence>
<feature type="domain" description="NmrA-like" evidence="4">
    <location>
        <begin position="608"/>
        <end position="896"/>
    </location>
</feature>
<proteinExistence type="inferred from homology"/>
<dbReference type="AlphaFoldDB" id="A0AAV7HJN9"/>
<dbReference type="InterPro" id="IPR045312">
    <property type="entry name" value="PCBER-like"/>
</dbReference>
<dbReference type="PANTHER" id="PTHR43349:SF35">
    <property type="entry name" value="PHENYLCOUMARAN BENZYLIC ETHER REDUCTASE 1"/>
    <property type="match status" value="1"/>
</dbReference>
<feature type="domain" description="NAD(P)-binding" evidence="5">
    <location>
        <begin position="14"/>
        <end position="208"/>
    </location>
</feature>
<evidence type="ECO:0000256" key="3">
    <source>
        <dbReference type="ARBA" id="ARBA00023002"/>
    </source>
</evidence>
<dbReference type="Pfam" id="PF13460">
    <property type="entry name" value="NAD_binding_10"/>
    <property type="match status" value="1"/>
</dbReference>
<organism evidence="6 7">
    <name type="scientific">Dendrobium chrysotoxum</name>
    <name type="common">Orchid</name>
    <dbReference type="NCBI Taxonomy" id="161865"/>
    <lineage>
        <taxon>Eukaryota</taxon>
        <taxon>Viridiplantae</taxon>
        <taxon>Streptophyta</taxon>
        <taxon>Embryophyta</taxon>
        <taxon>Tracheophyta</taxon>
        <taxon>Spermatophyta</taxon>
        <taxon>Magnoliopsida</taxon>
        <taxon>Liliopsida</taxon>
        <taxon>Asparagales</taxon>
        <taxon>Orchidaceae</taxon>
        <taxon>Epidendroideae</taxon>
        <taxon>Malaxideae</taxon>
        <taxon>Dendrobiinae</taxon>
        <taxon>Dendrobium</taxon>
    </lineage>
</organism>
<dbReference type="CDD" id="cd05259">
    <property type="entry name" value="PCBER_SDR_a"/>
    <property type="match status" value="3"/>
</dbReference>
<keyword evidence="7" id="KW-1185">Reference proteome</keyword>
<evidence type="ECO:0000256" key="2">
    <source>
        <dbReference type="ARBA" id="ARBA00022857"/>
    </source>
</evidence>
<evidence type="ECO:0000313" key="6">
    <source>
        <dbReference type="EMBL" id="KAH0468298.1"/>
    </source>
</evidence>
<dbReference type="InterPro" id="IPR036291">
    <property type="entry name" value="NAD(P)-bd_dom_sf"/>
</dbReference>
<dbReference type="Pfam" id="PF05368">
    <property type="entry name" value="NmrA"/>
    <property type="match status" value="2"/>
</dbReference>
<sequence length="963" mass="105975">MAEEEKKSRVLVIGATGRMGQELVKASLVAGHPTFAVARESAFSVPHKSSLLRSFVDSGVTVLKASPSDYANLLGAVKQADIVISALPAAQYLDQKILIHTIKEAGCVRRFIPSEFGADPDKVQILDMDMGFYKKKAEIRRLIESEGIPHTYISCNFFMTYLLPSLVQPGSKIPPRDKVKIYGNGNSKAVFVKESDVAAFTISSIDDPRTLNKVLYLRPPGNVVSMNDLVDLWEMKIAKNLQKDYIPEEKLLKNIQDMPYPDNMEFVFIYSAFIKGDHTYFNIDEAGVDAIKLYPNVKYTTSRILIIGGTGFVGKFIVMASVRAGHPTFALVREGTAASDPAKAKVHEDFKAAGVKFVYGDLNDHEGLVKAIKEVDVVISAVGHDQIADQPKIIAAIKEAGNVKRFLPAEFGNDVDNVHPVDAAKKIFDTKVKIRRAIEAENIPYLYVVANFTASYFLPSLGEAGPWSPPTEKVVIMGDGNAKVIFNYEEDIGTFTMKAIDDPRTLNKTLYLRPAKNIYSQNELISLWEKKTGKKLERIYVPEAEVLKQIRDAPEHRKLPLSIHHTAFVKGDHTNFEIDPAKGVEATQLYPDVKYTTCSIVFLSMASEKSKILIIGGTGYIGKHIVAASAKLGHPTFVLVRPSSASDPSKIGFFQGLPGAEVKILHGDLNDHASLVSAIKQVDIVISTVGGLQLADQVNIIAAIKETGNIKRFLPSEFGLDPEKVTKIEPAASALAPKLAIRQAIKAAGIPYTLVSNNYFAGYSLPTLAQASPPIDKITIFGDGNTKGVFVVEDDIGIYTIKAANDPRTLNKTAPWLYLLSQRAHLSMGEENRQNPREDLPLRGRKAPLPFNIILALNYLVFVKGDCLSFEIDPSVAAEATELYPDVKYTTVEEYLSRVVSLVVYGGFSFCLVCENDIRVNINKIAYLATIFKPKGTLKLIVRDDKLMLFFSIDRSNNEIGIS</sequence>
<keyword evidence="2" id="KW-0521">NADP</keyword>
<dbReference type="Gene3D" id="3.40.50.720">
    <property type="entry name" value="NAD(P)-binding Rossmann-like Domain"/>
    <property type="match status" value="3"/>
</dbReference>
<comment type="caution">
    <text evidence="6">The sequence shown here is derived from an EMBL/GenBank/DDBJ whole genome shotgun (WGS) entry which is preliminary data.</text>
</comment>
<evidence type="ECO:0000259" key="4">
    <source>
        <dbReference type="Pfam" id="PF05368"/>
    </source>
</evidence>
<reference evidence="6 7" key="1">
    <citation type="journal article" date="2021" name="Hortic Res">
        <title>Chromosome-scale assembly of the Dendrobium chrysotoxum genome enhances the understanding of orchid evolution.</title>
        <authorList>
            <person name="Zhang Y."/>
            <person name="Zhang G.Q."/>
            <person name="Zhang D."/>
            <person name="Liu X.D."/>
            <person name="Xu X.Y."/>
            <person name="Sun W.H."/>
            <person name="Yu X."/>
            <person name="Zhu X."/>
            <person name="Wang Z.W."/>
            <person name="Zhao X."/>
            <person name="Zhong W.Y."/>
            <person name="Chen H."/>
            <person name="Yin W.L."/>
            <person name="Huang T."/>
            <person name="Niu S.C."/>
            <person name="Liu Z.J."/>
        </authorList>
    </citation>
    <scope>NUCLEOTIDE SEQUENCE [LARGE SCALE GENOMIC DNA]</scope>
    <source>
        <strain evidence="6">Lindl</strain>
    </source>
</reference>
<dbReference type="Gene3D" id="3.90.25.10">
    <property type="entry name" value="UDP-galactose 4-epimerase, domain 1"/>
    <property type="match status" value="3"/>
</dbReference>
<protein>
    <recommendedName>
        <fullName evidence="8">NmrA-like domain-containing protein</fullName>
    </recommendedName>
</protein>
<evidence type="ECO:0008006" key="8">
    <source>
        <dbReference type="Google" id="ProtNLM"/>
    </source>
</evidence>
<accession>A0AAV7HJN9</accession>
<dbReference type="Proteomes" id="UP000775213">
    <property type="component" value="Unassembled WGS sequence"/>
</dbReference>